<protein>
    <submittedName>
        <fullName evidence="1">Uncharacterized protein</fullName>
    </submittedName>
</protein>
<evidence type="ECO:0000313" key="1">
    <source>
        <dbReference type="EMBL" id="OGY88132.1"/>
    </source>
</evidence>
<dbReference type="EMBL" id="MHKI01000004">
    <property type="protein sequence ID" value="OGY88132.1"/>
    <property type="molecule type" value="Genomic_DNA"/>
</dbReference>
<accession>A0A1G2BG76</accession>
<reference evidence="1 2" key="1">
    <citation type="journal article" date="2016" name="Nat. Commun.">
        <title>Thousands of microbial genomes shed light on interconnected biogeochemical processes in an aquifer system.</title>
        <authorList>
            <person name="Anantharaman K."/>
            <person name="Brown C.T."/>
            <person name="Hug L.A."/>
            <person name="Sharon I."/>
            <person name="Castelle C.J."/>
            <person name="Probst A.J."/>
            <person name="Thomas B.C."/>
            <person name="Singh A."/>
            <person name="Wilkins M.J."/>
            <person name="Karaoz U."/>
            <person name="Brodie E.L."/>
            <person name="Williams K.H."/>
            <person name="Hubbard S.S."/>
            <person name="Banfield J.F."/>
        </authorList>
    </citation>
    <scope>NUCLEOTIDE SEQUENCE [LARGE SCALE GENOMIC DNA]</scope>
</reference>
<sequence>MIETSFEHPLKKLETQIAEMSGPEKAAMASVLSVVGEPETFKGIETDEKTGLHLAEGIKPSPTVLKTAERVKARLAA</sequence>
<organism evidence="1 2">
    <name type="scientific">Candidatus Kerfeldbacteria bacterium RIFOXYB2_FULL_38_14</name>
    <dbReference type="NCBI Taxonomy" id="1798547"/>
    <lineage>
        <taxon>Bacteria</taxon>
        <taxon>Candidatus Kerfeldiibacteriota</taxon>
    </lineage>
</organism>
<gene>
    <name evidence="1" type="ORF">A2319_01745</name>
</gene>
<dbReference type="AlphaFoldDB" id="A0A1G2BG76"/>
<comment type="caution">
    <text evidence="1">The sequence shown here is derived from an EMBL/GenBank/DDBJ whole genome shotgun (WGS) entry which is preliminary data.</text>
</comment>
<dbReference type="Proteomes" id="UP000176420">
    <property type="component" value="Unassembled WGS sequence"/>
</dbReference>
<evidence type="ECO:0000313" key="2">
    <source>
        <dbReference type="Proteomes" id="UP000176420"/>
    </source>
</evidence>
<name>A0A1G2BG76_9BACT</name>
<proteinExistence type="predicted"/>